<evidence type="ECO:0000313" key="2">
    <source>
        <dbReference type="Proteomes" id="UP000300142"/>
    </source>
</evidence>
<keyword evidence="2" id="KW-1185">Reference proteome</keyword>
<sequence>MQISCQSKSGESCTQSLNTLEELCEFINNHPVSSYNFHINSVIYQLLKITTCEWREHPKILLNVQGKVLPQELTITHLDDFHYFLSQYPSPQYLLEINSALFKMQKIGTIGK</sequence>
<name>A0A479ZU38_9CYAN</name>
<gene>
    <name evidence="1" type="ORF">SR1949_11170</name>
</gene>
<proteinExistence type="predicted"/>
<dbReference type="RefSeq" id="WP_137666662.1">
    <property type="nucleotide sequence ID" value="NZ_BJCE01000024.1"/>
</dbReference>
<organism evidence="1 2">
    <name type="scientific">Sphaerospermopsis reniformis</name>
    <dbReference type="NCBI Taxonomy" id="531300"/>
    <lineage>
        <taxon>Bacteria</taxon>
        <taxon>Bacillati</taxon>
        <taxon>Cyanobacteriota</taxon>
        <taxon>Cyanophyceae</taxon>
        <taxon>Nostocales</taxon>
        <taxon>Aphanizomenonaceae</taxon>
        <taxon>Sphaerospermopsis</taxon>
    </lineage>
</organism>
<protein>
    <submittedName>
        <fullName evidence="1">Uncharacterized protein</fullName>
    </submittedName>
</protein>
<evidence type="ECO:0000313" key="1">
    <source>
        <dbReference type="EMBL" id="GCL36017.1"/>
    </source>
</evidence>
<reference evidence="2" key="1">
    <citation type="submission" date="2019-02" db="EMBL/GenBank/DDBJ databases">
        <title>Draft genome sequence of Sphaerospermopsis reniformis NIES-1949.</title>
        <authorList>
            <person name="Yamaguchi H."/>
            <person name="Suzuki S."/>
            <person name="Kawachi M."/>
        </authorList>
    </citation>
    <scope>NUCLEOTIDE SEQUENCE [LARGE SCALE GENOMIC DNA]</scope>
    <source>
        <strain evidence="2">NIES-1949</strain>
    </source>
</reference>
<dbReference type="EMBL" id="BJCE01000024">
    <property type="protein sequence ID" value="GCL36017.1"/>
    <property type="molecule type" value="Genomic_DNA"/>
</dbReference>
<accession>A0A479ZU38</accession>
<comment type="caution">
    <text evidence="1">The sequence shown here is derived from an EMBL/GenBank/DDBJ whole genome shotgun (WGS) entry which is preliminary data.</text>
</comment>
<dbReference type="AlphaFoldDB" id="A0A479ZU38"/>
<dbReference type="Proteomes" id="UP000300142">
    <property type="component" value="Unassembled WGS sequence"/>
</dbReference>